<sequence length="120" mass="13105">MAIEIHFLNKAYLFLVFVCTLFLIHACSAQSCPHQQGGLVLFSSLANWNKYNATLTITQPTLFDKSPGVKLFAIVINSPGSLIFNDTTLNVDLDYIKVNSGGKLIAGSRSCPIINKITIT</sequence>
<reference evidence="3 4" key="1">
    <citation type="journal article" date="2018" name="BMC Genomics">
        <title>The genome of Naegleria lovaniensis, the basis for a comparative approach to unravel pathogenicity factors of the human pathogenic amoeba N. fowleri.</title>
        <authorList>
            <person name="Liechti N."/>
            <person name="Schurch N."/>
            <person name="Bruggmann R."/>
            <person name="Wittwer M."/>
        </authorList>
    </citation>
    <scope>NUCLEOTIDE SEQUENCE [LARGE SCALE GENOMIC DNA]</scope>
    <source>
        <strain evidence="3 4">ATCC 30569</strain>
    </source>
</reference>
<evidence type="ECO:0000256" key="1">
    <source>
        <dbReference type="SAM" id="SignalP"/>
    </source>
</evidence>
<dbReference type="InterPro" id="IPR019316">
    <property type="entry name" value="G8_domain"/>
</dbReference>
<feature type="chain" id="PRO_5041733287" description="G8 domain-containing protein" evidence="1">
    <location>
        <begin position="30"/>
        <end position="120"/>
    </location>
</feature>
<dbReference type="PROSITE" id="PS51484">
    <property type="entry name" value="G8"/>
    <property type="match status" value="1"/>
</dbReference>
<protein>
    <recommendedName>
        <fullName evidence="2">G8 domain-containing protein</fullName>
    </recommendedName>
</protein>
<feature type="non-terminal residue" evidence="3">
    <location>
        <position position="120"/>
    </location>
</feature>
<evidence type="ECO:0000313" key="4">
    <source>
        <dbReference type="Proteomes" id="UP000816034"/>
    </source>
</evidence>
<feature type="signal peptide" evidence="1">
    <location>
        <begin position="1"/>
        <end position="29"/>
    </location>
</feature>
<comment type="caution">
    <text evidence="3">The sequence shown here is derived from an EMBL/GenBank/DDBJ whole genome shotgun (WGS) entry which is preliminary data.</text>
</comment>
<dbReference type="AlphaFoldDB" id="A0AA88KGW2"/>
<gene>
    <name evidence="3" type="ORF">C9374_000365</name>
</gene>
<dbReference type="GeneID" id="68092827"/>
<dbReference type="EMBL" id="PYSW02000099">
    <property type="protein sequence ID" value="KAG2370588.1"/>
    <property type="molecule type" value="Genomic_DNA"/>
</dbReference>
<keyword evidence="1" id="KW-0732">Signal</keyword>
<dbReference type="Proteomes" id="UP000816034">
    <property type="component" value="Unassembled WGS sequence"/>
</dbReference>
<evidence type="ECO:0000259" key="2">
    <source>
        <dbReference type="PROSITE" id="PS51484"/>
    </source>
</evidence>
<name>A0AA88KGW2_NAELO</name>
<keyword evidence="4" id="KW-1185">Reference proteome</keyword>
<organism evidence="3 4">
    <name type="scientific">Naegleria lovaniensis</name>
    <name type="common">Amoeba</name>
    <dbReference type="NCBI Taxonomy" id="51637"/>
    <lineage>
        <taxon>Eukaryota</taxon>
        <taxon>Discoba</taxon>
        <taxon>Heterolobosea</taxon>
        <taxon>Tetramitia</taxon>
        <taxon>Eutetramitia</taxon>
        <taxon>Vahlkampfiidae</taxon>
        <taxon>Naegleria</taxon>
    </lineage>
</organism>
<dbReference type="Pfam" id="PF10162">
    <property type="entry name" value="G8"/>
    <property type="match status" value="1"/>
</dbReference>
<accession>A0AA88KGW2</accession>
<proteinExistence type="predicted"/>
<dbReference type="RefSeq" id="XP_044541452.1">
    <property type="nucleotide sequence ID" value="XM_044693201.1"/>
</dbReference>
<feature type="domain" description="G8" evidence="2">
    <location>
        <begin position="46"/>
        <end position="120"/>
    </location>
</feature>
<evidence type="ECO:0000313" key="3">
    <source>
        <dbReference type="EMBL" id="KAG2370588.1"/>
    </source>
</evidence>